<dbReference type="SUPFAM" id="SSF56235">
    <property type="entry name" value="N-terminal nucleophile aminohydrolases (Ntn hydrolases)"/>
    <property type="match status" value="1"/>
</dbReference>
<dbReference type="GO" id="GO:0006751">
    <property type="term" value="P:glutathione catabolic process"/>
    <property type="evidence" value="ECO:0007669"/>
    <property type="project" value="TreeGrafter"/>
</dbReference>
<dbReference type="InterPro" id="IPR026869">
    <property type="entry name" value="EgtC-like"/>
</dbReference>
<gene>
    <name evidence="3" type="ORF">LTR05_007896</name>
</gene>
<comment type="caution">
    <text evidence="3">The sequence shown here is derived from an EMBL/GenBank/DDBJ whole genome shotgun (WGS) entry which is preliminary data.</text>
</comment>
<dbReference type="Pfam" id="PF13230">
    <property type="entry name" value="GATase_4"/>
    <property type="match status" value="1"/>
</dbReference>
<accession>A0AAN7SUD9</accession>
<dbReference type="PROSITE" id="PS51278">
    <property type="entry name" value="GATASE_TYPE_2"/>
    <property type="match status" value="1"/>
</dbReference>
<dbReference type="GO" id="GO:0005737">
    <property type="term" value="C:cytoplasm"/>
    <property type="evidence" value="ECO:0007669"/>
    <property type="project" value="TreeGrafter"/>
</dbReference>
<dbReference type="InterPro" id="IPR052373">
    <property type="entry name" value="Gamma-glu_amide_hydrolase"/>
</dbReference>
<evidence type="ECO:0000313" key="3">
    <source>
        <dbReference type="EMBL" id="KAK5081759.1"/>
    </source>
</evidence>
<sequence length="350" mass="38852">MCQPCLLEDVLISPQHSLVKQVHEHFLPGLIPHDPKDLEDCPDNLVKLRNSAYNIDGFGVAWYTSSAADFEQGDTGQSSDGMFKEGLRPAFYKTVTPPINDLNFRSICANTETRVCFAHIRAASGTPIVQTNNHPFVFGRHTCMHNGVITSFPAIRRAMLMKMSDAAHATMVGTTDSEHIFALYITYLTQNGDRSSFEKTYTVHEMAAALHDAVATVIGLQIELLGTKVTPNSLNLCVTDGIKLVAYRFRNHSTQEPPSLYYSTKAGTTLNRKYPDHPDGANIQDDANRIPRDKHGKHLIVASEPTTYREADWHLIGKNQLLMADEQGGVRLADIPYDQAWNAIDPTVDS</sequence>
<evidence type="ECO:0000259" key="2">
    <source>
        <dbReference type="PROSITE" id="PS51278"/>
    </source>
</evidence>
<dbReference type="Gene3D" id="3.60.20.10">
    <property type="entry name" value="Glutamine Phosphoribosylpyrophosphate, subunit 1, domain 1"/>
    <property type="match status" value="1"/>
</dbReference>
<reference evidence="3 4" key="1">
    <citation type="submission" date="2023-08" db="EMBL/GenBank/DDBJ databases">
        <title>Black Yeasts Isolated from many extreme environments.</title>
        <authorList>
            <person name="Coleine C."/>
            <person name="Stajich J.E."/>
            <person name="Selbmann L."/>
        </authorList>
    </citation>
    <scope>NUCLEOTIDE SEQUENCE [LARGE SCALE GENOMIC DNA]</scope>
    <source>
        <strain evidence="3 4">CCFEE 5910</strain>
    </source>
</reference>
<dbReference type="Proteomes" id="UP001309876">
    <property type="component" value="Unassembled WGS sequence"/>
</dbReference>
<dbReference type="CDD" id="cd01908">
    <property type="entry name" value="YafJ"/>
    <property type="match status" value="1"/>
</dbReference>
<dbReference type="AlphaFoldDB" id="A0AAN7SUD9"/>
<dbReference type="PANTHER" id="PTHR43187:SF1">
    <property type="entry name" value="GLUTAMINE AMIDOTRANSFERASE DUG3-RELATED"/>
    <property type="match status" value="1"/>
</dbReference>
<organism evidence="3 4">
    <name type="scientific">Lithohypha guttulata</name>
    <dbReference type="NCBI Taxonomy" id="1690604"/>
    <lineage>
        <taxon>Eukaryota</taxon>
        <taxon>Fungi</taxon>
        <taxon>Dikarya</taxon>
        <taxon>Ascomycota</taxon>
        <taxon>Pezizomycotina</taxon>
        <taxon>Eurotiomycetes</taxon>
        <taxon>Chaetothyriomycetidae</taxon>
        <taxon>Chaetothyriales</taxon>
        <taxon>Trichomeriaceae</taxon>
        <taxon>Lithohypha</taxon>
    </lineage>
</organism>
<evidence type="ECO:0000256" key="1">
    <source>
        <dbReference type="ARBA" id="ARBA00022962"/>
    </source>
</evidence>
<keyword evidence="1" id="KW-0315">Glutamine amidotransferase</keyword>
<name>A0AAN7SUD9_9EURO</name>
<proteinExistence type="predicted"/>
<feature type="domain" description="Glutamine amidotransferase type-2" evidence="2">
    <location>
        <begin position="5"/>
        <end position="350"/>
    </location>
</feature>
<dbReference type="GO" id="GO:0008242">
    <property type="term" value="F:omega peptidase activity"/>
    <property type="evidence" value="ECO:0007669"/>
    <property type="project" value="TreeGrafter"/>
</dbReference>
<dbReference type="InterPro" id="IPR029055">
    <property type="entry name" value="Ntn_hydrolases_N"/>
</dbReference>
<protein>
    <recommendedName>
        <fullName evidence="2">Glutamine amidotransferase type-2 domain-containing protein</fullName>
    </recommendedName>
</protein>
<dbReference type="GO" id="GO:0061672">
    <property type="term" value="C:glutathione hydrolase complex"/>
    <property type="evidence" value="ECO:0007669"/>
    <property type="project" value="TreeGrafter"/>
</dbReference>
<evidence type="ECO:0000313" key="4">
    <source>
        <dbReference type="Proteomes" id="UP001309876"/>
    </source>
</evidence>
<dbReference type="EMBL" id="JAVRRJ010000009">
    <property type="protein sequence ID" value="KAK5081759.1"/>
    <property type="molecule type" value="Genomic_DNA"/>
</dbReference>
<dbReference type="PANTHER" id="PTHR43187">
    <property type="entry name" value="GLUTAMINE AMIDOTRANSFERASE DUG3-RELATED"/>
    <property type="match status" value="1"/>
</dbReference>
<keyword evidence="4" id="KW-1185">Reference proteome</keyword>
<dbReference type="InterPro" id="IPR017932">
    <property type="entry name" value="GATase_2_dom"/>
</dbReference>